<evidence type="ECO:0000313" key="3">
    <source>
        <dbReference type="Proteomes" id="UP000295021"/>
    </source>
</evidence>
<accession>A0AAX2QB90</accession>
<dbReference type="AlphaFoldDB" id="A0AAX2QB90"/>
<evidence type="ECO:0000256" key="1">
    <source>
        <dbReference type="SAM" id="MobiDB-lite"/>
    </source>
</evidence>
<dbReference type="Proteomes" id="UP000295021">
    <property type="component" value="Unassembled WGS sequence"/>
</dbReference>
<comment type="caution">
    <text evidence="2">The sequence shown here is derived from an EMBL/GenBank/DDBJ whole genome shotgun (WGS) entry which is preliminary data.</text>
</comment>
<name>A0AAX2QB90_9HYPH</name>
<proteinExistence type="predicted"/>
<gene>
    <name evidence="2" type="ORF">EV131_1367</name>
</gene>
<evidence type="ECO:0000313" key="2">
    <source>
        <dbReference type="EMBL" id="TCU11801.1"/>
    </source>
</evidence>
<sequence length="205" mass="22749">MEERRSLVVATGGFATCPRQRVDTSDGRDDGKLYCGFVLRYVGIPPPIPISDRLLSDQHVGDVVRGHGQHRRASCVSCRQLRFVVAVEVESVLPALRPKRSLPPGGEAQGGPIGSDAAWEEEVENERTRIIEEGSRRGYRPPGRIDYQWGGGELYAEPRPLRVRLRLSRREHQLVSHTREFGQGSGTHLLHDLAAVNLHGNLAHA</sequence>
<organism evidence="2 3">
    <name type="scientific">Rhizobium laguerreae</name>
    <dbReference type="NCBI Taxonomy" id="1076926"/>
    <lineage>
        <taxon>Bacteria</taxon>
        <taxon>Pseudomonadati</taxon>
        <taxon>Pseudomonadota</taxon>
        <taxon>Alphaproteobacteria</taxon>
        <taxon>Hyphomicrobiales</taxon>
        <taxon>Rhizobiaceae</taxon>
        <taxon>Rhizobium/Agrobacterium group</taxon>
        <taxon>Rhizobium</taxon>
    </lineage>
</organism>
<reference evidence="2 3" key="1">
    <citation type="submission" date="2019-03" db="EMBL/GenBank/DDBJ databases">
        <title>Genomic Encyclopedia of Type Strains, Phase IV (KMG-V): Genome sequencing to study the core and pangenomes of soil and plant-associated prokaryotes.</title>
        <authorList>
            <person name="Whitman W."/>
        </authorList>
    </citation>
    <scope>NUCLEOTIDE SEQUENCE [LARGE SCALE GENOMIC DNA]</scope>
    <source>
        <strain evidence="2 3">FB403</strain>
    </source>
</reference>
<dbReference type="EMBL" id="SMBI01000036">
    <property type="protein sequence ID" value="TCU11801.1"/>
    <property type="molecule type" value="Genomic_DNA"/>
</dbReference>
<feature type="region of interest" description="Disordered" evidence="1">
    <location>
        <begin position="98"/>
        <end position="125"/>
    </location>
</feature>
<protein>
    <submittedName>
        <fullName evidence="2">Uncharacterized protein</fullName>
    </submittedName>
</protein>